<feature type="domain" description="SIS" evidence="1">
    <location>
        <begin position="31"/>
        <end position="173"/>
    </location>
</feature>
<dbReference type="HOGENOM" id="CLU_040681_5_4_9"/>
<dbReference type="SUPFAM" id="SSF53697">
    <property type="entry name" value="SIS domain"/>
    <property type="match status" value="1"/>
</dbReference>
<dbReference type="InterPro" id="IPR001347">
    <property type="entry name" value="SIS_dom"/>
</dbReference>
<dbReference type="GO" id="GO:1901135">
    <property type="term" value="P:carbohydrate derivative metabolic process"/>
    <property type="evidence" value="ECO:0007669"/>
    <property type="project" value="InterPro"/>
</dbReference>
<dbReference type="PANTHER" id="PTHR38418:SF2">
    <property type="entry name" value="SUGAR ISOMERASE, KPSF_GUTQ (AFU_ORTHOLOGUE AFUA_6G08860)"/>
    <property type="match status" value="1"/>
</dbReference>
<dbReference type="RefSeq" id="WP_005817050.1">
    <property type="nucleotide sequence ID" value="NZ_JH414491.1"/>
</dbReference>
<evidence type="ECO:0000313" key="2">
    <source>
        <dbReference type="EMBL" id="EHL04236.1"/>
    </source>
</evidence>
<reference evidence="2 3" key="1">
    <citation type="submission" date="2011-08" db="EMBL/GenBank/DDBJ databases">
        <authorList>
            <person name="Weinstock G."/>
            <person name="Sodergren E."/>
            <person name="Clifton S."/>
            <person name="Fulton L."/>
            <person name="Fulton B."/>
            <person name="Courtney L."/>
            <person name="Fronick C."/>
            <person name="Harrison M."/>
            <person name="Strong C."/>
            <person name="Farmer C."/>
            <person name="Delahaunty K."/>
            <person name="Markovic C."/>
            <person name="Hall O."/>
            <person name="Minx P."/>
            <person name="Tomlinson C."/>
            <person name="Mitreva M."/>
            <person name="Hou S."/>
            <person name="Chen J."/>
            <person name="Wollam A."/>
            <person name="Pepin K.H."/>
            <person name="Johnson M."/>
            <person name="Bhonagiri V."/>
            <person name="Zhang X."/>
            <person name="Suruliraj S."/>
            <person name="Warren W."/>
            <person name="Chinwalla A."/>
            <person name="Mardis E.R."/>
            <person name="Wilson R.K."/>
        </authorList>
    </citation>
    <scope>NUCLEOTIDE SEQUENCE [LARGE SCALE GENOMIC DNA]</scope>
    <source>
        <strain evidence="2 3">DP7</strain>
    </source>
</reference>
<comment type="caution">
    <text evidence="2">The sequence shown here is derived from an EMBL/GenBank/DDBJ whole genome shotgun (WGS) entry which is preliminary data.</text>
</comment>
<accession>G9XVX3</accession>
<proteinExistence type="predicted"/>
<organism evidence="2 3">
    <name type="scientific">Desulfitobacterium hafniense DP7</name>
    <dbReference type="NCBI Taxonomy" id="537010"/>
    <lineage>
        <taxon>Bacteria</taxon>
        <taxon>Bacillati</taxon>
        <taxon>Bacillota</taxon>
        <taxon>Clostridia</taxon>
        <taxon>Eubacteriales</taxon>
        <taxon>Desulfitobacteriaceae</taxon>
        <taxon>Desulfitobacterium</taxon>
    </lineage>
</organism>
<protein>
    <submittedName>
        <fullName evidence="2">SIS domain protein</fullName>
    </submittedName>
</protein>
<dbReference type="PANTHER" id="PTHR38418">
    <property type="entry name" value="SUGAR ISOMERASE, KPSF/GUTQ (AFU_ORTHOLOGUE AFUA_6G08860)"/>
    <property type="match status" value="1"/>
</dbReference>
<dbReference type="Gene3D" id="3.40.50.10490">
    <property type="entry name" value="Glucose-6-phosphate isomerase like protein, domain 1"/>
    <property type="match status" value="1"/>
</dbReference>
<dbReference type="Pfam" id="PF01380">
    <property type="entry name" value="SIS"/>
    <property type="match status" value="1"/>
</dbReference>
<dbReference type="PROSITE" id="PS51464">
    <property type="entry name" value="SIS"/>
    <property type="match status" value="1"/>
</dbReference>
<dbReference type="Proteomes" id="UP000004416">
    <property type="component" value="Unassembled WGS sequence"/>
</dbReference>
<dbReference type="AlphaFoldDB" id="G9XVX3"/>
<name>G9XVX3_DESHA</name>
<dbReference type="CDD" id="cd05014">
    <property type="entry name" value="SIS_Kpsf"/>
    <property type="match status" value="1"/>
</dbReference>
<dbReference type="GO" id="GO:0097367">
    <property type="term" value="F:carbohydrate derivative binding"/>
    <property type="evidence" value="ECO:0007669"/>
    <property type="project" value="InterPro"/>
</dbReference>
<dbReference type="InterPro" id="IPR035474">
    <property type="entry name" value="SIS_Kpsf"/>
</dbReference>
<dbReference type="InterPro" id="IPR046348">
    <property type="entry name" value="SIS_dom_sf"/>
</dbReference>
<gene>
    <name evidence="2" type="ORF">HMPREF0322_05156</name>
</gene>
<evidence type="ECO:0000259" key="1">
    <source>
        <dbReference type="PROSITE" id="PS51464"/>
    </source>
</evidence>
<dbReference type="EMBL" id="AFZX01000137">
    <property type="protein sequence ID" value="EHL04236.1"/>
    <property type="molecule type" value="Genomic_DNA"/>
</dbReference>
<evidence type="ECO:0000313" key="3">
    <source>
        <dbReference type="Proteomes" id="UP000004416"/>
    </source>
</evidence>
<sequence>MTNYFKKLLVSINTSIEVLDYSMFERLLSDVVDAERRGRKIVVTGLGKNVPICEKFVGTMTSLGLSANFMHSNTAAHGDLGMVRNGDVVIILTKSGRTAESVYLYDLLKERDITVWLLTFGKDSPLARAVPHVLALELDHEGDAWDIVPNNSTTIYLIILQAIAICAAERLEVTLSQFARNHPGGHIGSRLRDE</sequence>